<organism evidence="1 2">
    <name type="scientific">Paramuricea clavata</name>
    <name type="common">Red gorgonian</name>
    <name type="synonym">Violescent sea-whip</name>
    <dbReference type="NCBI Taxonomy" id="317549"/>
    <lineage>
        <taxon>Eukaryota</taxon>
        <taxon>Metazoa</taxon>
        <taxon>Cnidaria</taxon>
        <taxon>Anthozoa</taxon>
        <taxon>Octocorallia</taxon>
        <taxon>Malacalcyonacea</taxon>
        <taxon>Plexauridae</taxon>
        <taxon>Paramuricea</taxon>
    </lineage>
</organism>
<dbReference type="OrthoDB" id="5988326at2759"/>
<proteinExistence type="predicted"/>
<dbReference type="Proteomes" id="UP001152795">
    <property type="component" value="Unassembled WGS sequence"/>
</dbReference>
<reference evidence="1" key="1">
    <citation type="submission" date="2020-04" db="EMBL/GenBank/DDBJ databases">
        <authorList>
            <person name="Alioto T."/>
            <person name="Alioto T."/>
            <person name="Gomez Garrido J."/>
        </authorList>
    </citation>
    <scope>NUCLEOTIDE SEQUENCE</scope>
    <source>
        <strain evidence="1">A484AB</strain>
    </source>
</reference>
<gene>
    <name evidence="1" type="ORF">PACLA_8A070676</name>
</gene>
<comment type="caution">
    <text evidence="1">The sequence shown here is derived from an EMBL/GenBank/DDBJ whole genome shotgun (WGS) entry which is preliminary data.</text>
</comment>
<accession>A0A6S7FH95</accession>
<evidence type="ECO:0000313" key="2">
    <source>
        <dbReference type="Proteomes" id="UP001152795"/>
    </source>
</evidence>
<protein>
    <submittedName>
        <fullName evidence="1">Uncharacterized protein</fullName>
    </submittedName>
</protein>
<sequence>MENAKIIEKRVQNMMTVWENVSNHRRAVVRKEDKIVAEIEELKNLYGDRLPPYKYRLWAEMIIVGTATRESIPDVPMFSTSPAKWPRRDNLSETITAVGRTIACALTPGAGSSKNATASVEQVRNSSTTEKAKLRSEVIKQVKDLFDLKQLGAITEEEYEEKRHC</sequence>
<dbReference type="EMBL" id="CACRXK020000028">
    <property type="protein sequence ID" value="CAB3977072.1"/>
    <property type="molecule type" value="Genomic_DNA"/>
</dbReference>
<keyword evidence="2" id="KW-1185">Reference proteome</keyword>
<name>A0A6S7FH95_PARCT</name>
<evidence type="ECO:0000313" key="1">
    <source>
        <dbReference type="EMBL" id="CAB3977072.1"/>
    </source>
</evidence>
<dbReference type="AlphaFoldDB" id="A0A6S7FH95"/>